<dbReference type="InterPro" id="IPR050307">
    <property type="entry name" value="Sterol_Desaturase_Related"/>
</dbReference>
<feature type="transmembrane region" description="Helical" evidence="10">
    <location>
        <begin position="132"/>
        <end position="151"/>
    </location>
</feature>
<dbReference type="Proteomes" id="UP000663760">
    <property type="component" value="Chromosome 9"/>
</dbReference>
<evidence type="ECO:0000256" key="7">
    <source>
        <dbReference type="ARBA" id="ARBA00023136"/>
    </source>
</evidence>
<gene>
    <name evidence="12" type="ORF">SI8410_09013564</name>
</gene>
<proteinExistence type="inferred from homology"/>
<dbReference type="InterPro" id="IPR006694">
    <property type="entry name" value="Fatty_acid_hydroxylase"/>
</dbReference>
<evidence type="ECO:0000256" key="4">
    <source>
        <dbReference type="ARBA" id="ARBA00022692"/>
    </source>
</evidence>
<dbReference type="GO" id="GO:0071771">
    <property type="term" value="F:aldehyde oxygenase (deformylating) activity"/>
    <property type="evidence" value="ECO:0007669"/>
    <property type="project" value="UniProtKB-EC"/>
</dbReference>
<dbReference type="EC" id="4.1.99.5" evidence="3"/>
<dbReference type="GO" id="GO:0008610">
    <property type="term" value="P:lipid biosynthetic process"/>
    <property type="evidence" value="ECO:0007669"/>
    <property type="project" value="InterPro"/>
</dbReference>
<comment type="catalytic activity">
    <reaction evidence="9">
        <text>a long-chain fatty aldehyde + 2 NADPH + O2 + H(+) = a long-chain alkane + formate + 2 NADP(+) + H2O</text>
        <dbReference type="Rhea" id="RHEA:21440"/>
        <dbReference type="ChEBI" id="CHEBI:15377"/>
        <dbReference type="ChEBI" id="CHEBI:15378"/>
        <dbReference type="ChEBI" id="CHEBI:15379"/>
        <dbReference type="ChEBI" id="CHEBI:15740"/>
        <dbReference type="ChEBI" id="CHEBI:17176"/>
        <dbReference type="ChEBI" id="CHEBI:57783"/>
        <dbReference type="ChEBI" id="CHEBI:58349"/>
        <dbReference type="ChEBI" id="CHEBI:83563"/>
        <dbReference type="EC" id="4.1.99.5"/>
    </reaction>
</comment>
<name>A0A7I8KZY1_SPIIN</name>
<keyword evidence="8" id="KW-0456">Lyase</keyword>
<dbReference type="OrthoDB" id="408954at2759"/>
<keyword evidence="4 10" id="KW-0812">Transmembrane</keyword>
<keyword evidence="5" id="KW-0256">Endoplasmic reticulum</keyword>
<comment type="subcellular location">
    <subcellularLocation>
        <location evidence="1">Endoplasmic reticulum membrane</location>
        <topology evidence="1">Multi-pass membrane protein</topology>
    </subcellularLocation>
</comment>
<dbReference type="Pfam" id="PF04116">
    <property type="entry name" value="FA_hydroxylase"/>
    <property type="match status" value="1"/>
</dbReference>
<evidence type="ECO:0000259" key="11">
    <source>
        <dbReference type="Pfam" id="PF04116"/>
    </source>
</evidence>
<organism evidence="12 13">
    <name type="scientific">Spirodela intermedia</name>
    <name type="common">Intermediate duckweed</name>
    <dbReference type="NCBI Taxonomy" id="51605"/>
    <lineage>
        <taxon>Eukaryota</taxon>
        <taxon>Viridiplantae</taxon>
        <taxon>Streptophyta</taxon>
        <taxon>Embryophyta</taxon>
        <taxon>Tracheophyta</taxon>
        <taxon>Spermatophyta</taxon>
        <taxon>Magnoliopsida</taxon>
        <taxon>Liliopsida</taxon>
        <taxon>Araceae</taxon>
        <taxon>Lemnoideae</taxon>
        <taxon>Spirodela</taxon>
    </lineage>
</organism>
<feature type="transmembrane region" description="Helical" evidence="10">
    <location>
        <begin position="56"/>
        <end position="73"/>
    </location>
</feature>
<dbReference type="PANTHER" id="PTHR11863">
    <property type="entry name" value="STEROL DESATURASE"/>
    <property type="match status" value="1"/>
</dbReference>
<dbReference type="GO" id="GO:0005789">
    <property type="term" value="C:endoplasmic reticulum membrane"/>
    <property type="evidence" value="ECO:0007669"/>
    <property type="project" value="UniProtKB-SubCell"/>
</dbReference>
<evidence type="ECO:0000256" key="3">
    <source>
        <dbReference type="ARBA" id="ARBA00013146"/>
    </source>
</evidence>
<dbReference type="AlphaFoldDB" id="A0A7I8KZY1"/>
<feature type="domain" description="Fatty acid hydroxylase" evidence="11">
    <location>
        <begin position="98"/>
        <end position="233"/>
    </location>
</feature>
<reference evidence="12" key="1">
    <citation type="submission" date="2020-02" db="EMBL/GenBank/DDBJ databases">
        <authorList>
            <person name="Scholz U."/>
            <person name="Mascher M."/>
            <person name="Fiebig A."/>
        </authorList>
    </citation>
    <scope>NUCLEOTIDE SEQUENCE</scope>
</reference>
<protein>
    <recommendedName>
        <fullName evidence="3">aldehyde oxygenase (deformylating)</fullName>
        <ecNumber evidence="3">4.1.99.5</ecNumber>
    </recommendedName>
</protein>
<evidence type="ECO:0000256" key="5">
    <source>
        <dbReference type="ARBA" id="ARBA00022824"/>
    </source>
</evidence>
<evidence type="ECO:0000256" key="1">
    <source>
        <dbReference type="ARBA" id="ARBA00004477"/>
    </source>
</evidence>
<evidence type="ECO:0000256" key="10">
    <source>
        <dbReference type="SAM" id="Phobius"/>
    </source>
</evidence>
<keyword evidence="7 10" id="KW-0472">Membrane</keyword>
<keyword evidence="13" id="KW-1185">Reference proteome</keyword>
<accession>A0A7I8KZY1</accession>
<dbReference type="GO" id="GO:0005506">
    <property type="term" value="F:iron ion binding"/>
    <property type="evidence" value="ECO:0007669"/>
    <property type="project" value="InterPro"/>
</dbReference>
<feature type="transmembrane region" description="Helical" evidence="10">
    <location>
        <begin position="157"/>
        <end position="179"/>
    </location>
</feature>
<dbReference type="EMBL" id="LR746272">
    <property type="protein sequence ID" value="CAA7402886.1"/>
    <property type="molecule type" value="Genomic_DNA"/>
</dbReference>
<dbReference type="GO" id="GO:0016491">
    <property type="term" value="F:oxidoreductase activity"/>
    <property type="evidence" value="ECO:0007669"/>
    <property type="project" value="InterPro"/>
</dbReference>
<keyword evidence="6 10" id="KW-1133">Transmembrane helix</keyword>
<evidence type="ECO:0000313" key="13">
    <source>
        <dbReference type="Proteomes" id="UP000663760"/>
    </source>
</evidence>
<evidence type="ECO:0000256" key="2">
    <source>
        <dbReference type="ARBA" id="ARBA00009324"/>
    </source>
</evidence>
<evidence type="ECO:0000313" key="12">
    <source>
        <dbReference type="EMBL" id="CAA7402886.1"/>
    </source>
</evidence>
<comment type="similarity">
    <text evidence="2">Belongs to the sterol desaturase family.</text>
</comment>
<feature type="transmembrane region" description="Helical" evidence="10">
    <location>
        <begin position="15"/>
        <end position="35"/>
    </location>
</feature>
<evidence type="ECO:0000256" key="6">
    <source>
        <dbReference type="ARBA" id="ARBA00022989"/>
    </source>
</evidence>
<evidence type="ECO:0000256" key="9">
    <source>
        <dbReference type="ARBA" id="ARBA00047909"/>
    </source>
</evidence>
<feature type="transmembrane region" description="Helical" evidence="10">
    <location>
        <begin position="93"/>
        <end position="111"/>
    </location>
</feature>
<sequence length="255" mass="28790">MACMCGVPVEVRATVIPIVIYWVYSGLYMALEYTGKYQLRRRQDGGDKNLASKRQVFFGVLIHQAFHAAISVYLFKMINPGCAASTNQPRLKIFGRLVAALLVMDTWQYFLHRLMHANSLLYRYSHSKHHRLVAPYAFGALYYHTPEGLLLNTAGGFVAMAVTGMPPCAAMVFFSLVAMRTVDIHCGMWVPWHPLNLLFSNNTAHHELHHQPDGSDFNFSQPFFVFWDRILGTQLPYTVGKAEGGGFDLKVTKKA</sequence>
<evidence type="ECO:0000256" key="8">
    <source>
        <dbReference type="ARBA" id="ARBA00023239"/>
    </source>
</evidence>